<evidence type="ECO:0000313" key="11">
    <source>
        <dbReference type="Proteomes" id="UP000298615"/>
    </source>
</evidence>
<dbReference type="Pfam" id="PF17727">
    <property type="entry name" value="CtsR_C"/>
    <property type="match status" value="1"/>
</dbReference>
<dbReference type="Proteomes" id="UP000298615">
    <property type="component" value="Chromosome"/>
</dbReference>
<protein>
    <recommendedName>
        <fullName evidence="2 7">Transcriptional regulator CtsR</fullName>
    </recommendedName>
</protein>
<evidence type="ECO:0000256" key="4">
    <source>
        <dbReference type="ARBA" id="ARBA00023015"/>
    </source>
</evidence>
<dbReference type="AlphaFoldDB" id="A0A4D7CT51"/>
<evidence type="ECO:0000256" key="7">
    <source>
        <dbReference type="PIRNR" id="PIRNR010607"/>
    </source>
</evidence>
<dbReference type="InterPro" id="IPR040465">
    <property type="entry name" value="CtsR_N"/>
</dbReference>
<evidence type="ECO:0000256" key="2">
    <source>
        <dbReference type="ARBA" id="ARBA00014129"/>
    </source>
</evidence>
<dbReference type="GO" id="GO:0006355">
    <property type="term" value="P:regulation of DNA-templated transcription"/>
    <property type="evidence" value="ECO:0007669"/>
    <property type="project" value="UniProtKB-UniRule"/>
</dbReference>
<dbReference type="Pfam" id="PF05848">
    <property type="entry name" value="CtsR"/>
    <property type="match status" value="1"/>
</dbReference>
<keyword evidence="5 7" id="KW-0238">DNA-binding</keyword>
<keyword evidence="4 7" id="KW-0805">Transcription regulation</keyword>
<evidence type="ECO:0000313" key="10">
    <source>
        <dbReference type="EMBL" id="QCI85616.1"/>
    </source>
</evidence>
<organism evidence="10 11">
    <name type="scientific">Vagococcus zengguangii</name>
    <dbReference type="NCBI Taxonomy" id="2571750"/>
    <lineage>
        <taxon>Bacteria</taxon>
        <taxon>Bacillati</taxon>
        <taxon>Bacillota</taxon>
        <taxon>Bacilli</taxon>
        <taxon>Lactobacillales</taxon>
        <taxon>Enterococcaceae</taxon>
        <taxon>Vagococcus</taxon>
    </lineage>
</organism>
<accession>A0A4D7CT51</accession>
<proteinExistence type="inferred from homology"/>
<evidence type="ECO:0000256" key="3">
    <source>
        <dbReference type="ARBA" id="ARBA00022491"/>
    </source>
</evidence>
<comment type="similarity">
    <text evidence="1 7">Belongs to the CtsR family.</text>
</comment>
<keyword evidence="11" id="KW-1185">Reference proteome</keyword>
<evidence type="ECO:0000256" key="6">
    <source>
        <dbReference type="ARBA" id="ARBA00023163"/>
    </source>
</evidence>
<evidence type="ECO:0000259" key="9">
    <source>
        <dbReference type="Pfam" id="PF17727"/>
    </source>
</evidence>
<keyword evidence="3 7" id="KW-0678">Repressor</keyword>
<dbReference type="InterPro" id="IPR008463">
    <property type="entry name" value="CtsR"/>
</dbReference>
<sequence>MDNQNMSDLIEQYLKRILQEEEVVEIRRIEMASQFSCVPSQINYVIKTRFTLAQGYMVESKRGGGGYIRIQRVQLGHNEDYLSYLSDLITDRLTYSEAQAVIEQLYQQKLLTKNESQLLLSVVHYDVIGKQNDREEYVRSNIIKAVIDRLRYEEKR</sequence>
<evidence type="ECO:0000259" key="8">
    <source>
        <dbReference type="Pfam" id="PF05848"/>
    </source>
</evidence>
<evidence type="ECO:0000256" key="1">
    <source>
        <dbReference type="ARBA" id="ARBA00010189"/>
    </source>
</evidence>
<feature type="domain" description="CtsR C-terminal dimerization" evidence="9">
    <location>
        <begin position="78"/>
        <end position="147"/>
    </location>
</feature>
<dbReference type="KEGG" id="vao:FA707_00925"/>
<dbReference type="GO" id="GO:0003677">
    <property type="term" value="F:DNA binding"/>
    <property type="evidence" value="ECO:0007669"/>
    <property type="project" value="UniProtKB-UniRule"/>
</dbReference>
<dbReference type="Gene3D" id="3.30.56.130">
    <property type="entry name" value="Transcriptional regulator CtsR, winged HTH domain"/>
    <property type="match status" value="1"/>
</dbReference>
<dbReference type="InterPro" id="IPR041902">
    <property type="entry name" value="CtsR_N_sf"/>
</dbReference>
<feature type="domain" description="CtsR N-terminal HTH" evidence="8">
    <location>
        <begin position="5"/>
        <end position="74"/>
    </location>
</feature>
<name>A0A4D7CT51_9ENTE</name>
<keyword evidence="6 7" id="KW-0804">Transcription</keyword>
<dbReference type="Gene3D" id="1.10.1200.150">
    <property type="entry name" value="Transcriptional regulator CtsR, C-terminal domain"/>
    <property type="match status" value="1"/>
</dbReference>
<dbReference type="EMBL" id="CP039712">
    <property type="protein sequence ID" value="QCI85616.1"/>
    <property type="molecule type" value="Genomic_DNA"/>
</dbReference>
<dbReference type="InterPro" id="IPR041908">
    <property type="entry name" value="CtsR_C_sf"/>
</dbReference>
<evidence type="ECO:0000256" key="5">
    <source>
        <dbReference type="ARBA" id="ARBA00023125"/>
    </source>
</evidence>
<gene>
    <name evidence="10" type="ORF">FA707_00925</name>
</gene>
<reference evidence="10 11" key="1">
    <citation type="submission" date="2019-04" db="EMBL/GenBank/DDBJ databases">
        <title>Vagococcus sp. nov., isolated from faeces of yaks (Bos grunniens).</title>
        <authorList>
            <person name="Ge Y."/>
        </authorList>
    </citation>
    <scope>NUCLEOTIDE SEQUENCE [LARGE SCALE GENOMIC DNA]</scope>
    <source>
        <strain evidence="10 11">MN-17</strain>
    </source>
</reference>
<dbReference type="RefSeq" id="WP_136952462.1">
    <property type="nucleotide sequence ID" value="NZ_CP039712.1"/>
</dbReference>
<dbReference type="InterPro" id="IPR041473">
    <property type="entry name" value="CtsR_C"/>
</dbReference>
<dbReference type="PIRSF" id="PIRSF010607">
    <property type="entry name" value="Txn_repr_CtsR"/>
    <property type="match status" value="1"/>
</dbReference>